<evidence type="ECO:0000256" key="4">
    <source>
        <dbReference type="ARBA" id="ARBA00022634"/>
    </source>
</evidence>
<keyword evidence="4 10" id="KW-0237">DNA synthesis</keyword>
<keyword evidence="6 10" id="KW-0560">Oxidoreductase</keyword>
<dbReference type="GO" id="GO:0004748">
    <property type="term" value="F:ribonucleoside-diphosphate reductase activity, thioredoxin disulfide as acceptor"/>
    <property type="evidence" value="ECO:0007669"/>
    <property type="project" value="UniProtKB-EC"/>
</dbReference>
<sequence>MRGRWTQGPQGRTISGRRCFVNADPQQEVSRPAVLQDASLLIAQSKYFLPGEDLDGMRWRLARALAAPEAQPQRWETAFHRALQHACPGGRIMANAGAERWKSNVSTINCTVSQTLDDSMAGIMQAASEAALTLKAGCGIGYDFTTLRPRGAHVSGAGAETSGPLSFMDVFDAVCRTVSSAGGRRGAQMACLDISHPDVEAFITAKREVGRLRAFNLSVLITDAFVAAVRQDADWPLVFPAFRHELDTRPVLWRHWPARDANFTVNERGETCCRIYRSVPARALWDLVMRSTYAYSDPGFILIDECNRMNPLWFSEEIRATNPCGEQPLPPHGACLLGSIDLASFVRQAFTPQAHFDFDGYADTVRVFARMLDNVCDISGLPLREQRDEIVRKRRHGMGYFGLGSTLTMLGQRYGSPASIDFTAKVTQRLALENWRAALELAKEKGPAPALAESVELMPAHLQRNPALARDGHKAGDRLPARVLHARYSVHLQRIAGLDPVLVDALAETGARYTHATSIAPTGTMSASVGNNASNGIEPSFAHSYIRNMIVPGERAKRALRMESLELQRYRALVDPKADPAKLPPIFVTAADIEPKAHVDIQAAAQTWIDSSISKTINVPSAIAFEDFKDIYLYAIERGLKGCTTFRFNPEAHQGVLVQDADLAATRYEFRMADGSTLQLAGDAEIEYEGGRYTAANLYDALKEGQYGKF</sequence>
<gene>
    <name evidence="12" type="ORF">G7Y85_16855</name>
</gene>
<feature type="domain" description="Ribonucleotide reductase large subunit C-terminal" evidence="11">
    <location>
        <begin position="109"/>
        <end position="645"/>
    </location>
</feature>
<keyword evidence="3 10" id="KW-0846">Cobalamin</keyword>
<name>A0A6M2BW08_9GAMM</name>
<dbReference type="Pfam" id="PF02867">
    <property type="entry name" value="Ribonuc_red_lgC"/>
    <property type="match status" value="1"/>
</dbReference>
<dbReference type="PANTHER" id="PTHR43371">
    <property type="entry name" value="VITAMIN B12-DEPENDENT RIBONUCLEOTIDE REDUCTASE"/>
    <property type="match status" value="1"/>
</dbReference>
<organism evidence="12 13">
    <name type="scientific">Solimonas terrae</name>
    <dbReference type="NCBI Taxonomy" id="1396819"/>
    <lineage>
        <taxon>Bacteria</taxon>
        <taxon>Pseudomonadati</taxon>
        <taxon>Pseudomonadota</taxon>
        <taxon>Gammaproteobacteria</taxon>
        <taxon>Nevskiales</taxon>
        <taxon>Nevskiaceae</taxon>
        <taxon>Solimonas</taxon>
    </lineage>
</organism>
<dbReference type="NCBIfam" id="TIGR02504">
    <property type="entry name" value="NrdJ_Z"/>
    <property type="match status" value="1"/>
</dbReference>
<dbReference type="EC" id="1.17.4.1" evidence="10"/>
<dbReference type="PRINTS" id="PR01183">
    <property type="entry name" value="RIBORDTASEM1"/>
</dbReference>
<keyword evidence="5 10" id="KW-0547">Nucleotide-binding</keyword>
<evidence type="ECO:0000256" key="1">
    <source>
        <dbReference type="ARBA" id="ARBA00001922"/>
    </source>
</evidence>
<dbReference type="InterPro" id="IPR013344">
    <property type="entry name" value="RNR_NrdJ/NrdZ"/>
</dbReference>
<reference evidence="12 13" key="1">
    <citation type="journal article" date="2014" name="Int. J. Syst. Evol. Microbiol.">
        <title>Solimonas terrae sp. nov., isolated from soil.</title>
        <authorList>
            <person name="Kim S.J."/>
            <person name="Moon J.Y."/>
            <person name="Weon H.Y."/>
            <person name="Ahn J.H."/>
            <person name="Chen W.M."/>
            <person name="Kwon S.W."/>
        </authorList>
    </citation>
    <scope>NUCLEOTIDE SEQUENCE [LARGE SCALE GENOMIC DNA]</scope>
    <source>
        <strain evidence="12 13">KIS83-12</strain>
    </source>
</reference>
<dbReference type="InterPro" id="IPR000788">
    <property type="entry name" value="RNR_lg_C"/>
</dbReference>
<evidence type="ECO:0000256" key="2">
    <source>
        <dbReference type="ARBA" id="ARBA00007405"/>
    </source>
</evidence>
<dbReference type="GO" id="GO:0031419">
    <property type="term" value="F:cobalamin binding"/>
    <property type="evidence" value="ECO:0007669"/>
    <property type="project" value="UniProtKB-KW"/>
</dbReference>
<dbReference type="EMBL" id="JAAMOW010000009">
    <property type="protein sequence ID" value="NGY06445.1"/>
    <property type="molecule type" value="Genomic_DNA"/>
</dbReference>
<evidence type="ECO:0000313" key="12">
    <source>
        <dbReference type="EMBL" id="NGY06445.1"/>
    </source>
</evidence>
<dbReference type="Proteomes" id="UP000472676">
    <property type="component" value="Unassembled WGS sequence"/>
</dbReference>
<keyword evidence="7" id="KW-1015">Disulfide bond</keyword>
<proteinExistence type="inferred from homology"/>
<dbReference type="GO" id="GO:0000166">
    <property type="term" value="F:nucleotide binding"/>
    <property type="evidence" value="ECO:0007669"/>
    <property type="project" value="UniProtKB-KW"/>
</dbReference>
<dbReference type="PANTHER" id="PTHR43371:SF1">
    <property type="entry name" value="RIBONUCLEOSIDE-DIPHOSPHATE REDUCTASE"/>
    <property type="match status" value="1"/>
</dbReference>
<comment type="caution">
    <text evidence="12">The sequence shown here is derived from an EMBL/GenBank/DDBJ whole genome shotgun (WGS) entry which is preliminary data.</text>
</comment>
<dbReference type="SUPFAM" id="SSF51998">
    <property type="entry name" value="PFL-like glycyl radical enzymes"/>
    <property type="match status" value="1"/>
</dbReference>
<accession>A0A6M2BW08</accession>
<evidence type="ECO:0000256" key="7">
    <source>
        <dbReference type="ARBA" id="ARBA00023157"/>
    </source>
</evidence>
<evidence type="ECO:0000256" key="8">
    <source>
        <dbReference type="ARBA" id="ARBA00023285"/>
    </source>
</evidence>
<dbReference type="AlphaFoldDB" id="A0A6M2BW08"/>
<dbReference type="Gene3D" id="3.20.70.20">
    <property type="match status" value="1"/>
</dbReference>
<dbReference type="InterPro" id="IPR050862">
    <property type="entry name" value="RdRp_reductase_class-2"/>
</dbReference>
<evidence type="ECO:0000256" key="10">
    <source>
        <dbReference type="RuleBase" id="RU364064"/>
    </source>
</evidence>
<dbReference type="CDD" id="cd02888">
    <property type="entry name" value="RNR_II_dimer"/>
    <property type="match status" value="1"/>
</dbReference>
<keyword evidence="8 10" id="KW-0170">Cobalt</keyword>
<evidence type="ECO:0000256" key="5">
    <source>
        <dbReference type="ARBA" id="ARBA00022741"/>
    </source>
</evidence>
<evidence type="ECO:0000256" key="9">
    <source>
        <dbReference type="ARBA" id="ARBA00047754"/>
    </source>
</evidence>
<comment type="cofactor">
    <cofactor evidence="1 10">
        <name>adenosylcob(III)alamin</name>
        <dbReference type="ChEBI" id="CHEBI:18408"/>
    </cofactor>
</comment>
<evidence type="ECO:0000259" key="11">
    <source>
        <dbReference type="Pfam" id="PF02867"/>
    </source>
</evidence>
<comment type="function">
    <text evidence="10">Catalyzes the reduction of ribonucleotides to deoxyribonucleotides. May function to provide a pool of deoxyribonucleotide precursors for DNA repair during oxygen limitation and/or for immediate growth after restoration of oxygen.</text>
</comment>
<protein>
    <recommendedName>
        <fullName evidence="10">Vitamin B12-dependent ribonucleotide reductase</fullName>
        <ecNumber evidence="10">1.17.4.1</ecNumber>
    </recommendedName>
</protein>
<dbReference type="GO" id="GO:0071897">
    <property type="term" value="P:DNA biosynthetic process"/>
    <property type="evidence" value="ECO:0007669"/>
    <property type="project" value="UniProtKB-KW"/>
</dbReference>
<evidence type="ECO:0000256" key="6">
    <source>
        <dbReference type="ARBA" id="ARBA00023002"/>
    </source>
</evidence>
<evidence type="ECO:0000256" key="3">
    <source>
        <dbReference type="ARBA" id="ARBA00022628"/>
    </source>
</evidence>
<keyword evidence="13" id="KW-1185">Reference proteome</keyword>
<comment type="similarity">
    <text evidence="2 10">Belongs to the ribonucleoside diphosphate reductase class-2 family.</text>
</comment>
<comment type="catalytic activity">
    <reaction evidence="9 10">
        <text>a 2'-deoxyribonucleoside 5'-diphosphate + [thioredoxin]-disulfide + H2O = a ribonucleoside 5'-diphosphate + [thioredoxin]-dithiol</text>
        <dbReference type="Rhea" id="RHEA:23252"/>
        <dbReference type="Rhea" id="RHEA-COMP:10698"/>
        <dbReference type="Rhea" id="RHEA-COMP:10700"/>
        <dbReference type="ChEBI" id="CHEBI:15377"/>
        <dbReference type="ChEBI" id="CHEBI:29950"/>
        <dbReference type="ChEBI" id="CHEBI:50058"/>
        <dbReference type="ChEBI" id="CHEBI:57930"/>
        <dbReference type="ChEBI" id="CHEBI:73316"/>
        <dbReference type="EC" id="1.17.4.1"/>
    </reaction>
</comment>
<evidence type="ECO:0000313" key="13">
    <source>
        <dbReference type="Proteomes" id="UP000472676"/>
    </source>
</evidence>